<evidence type="ECO:0000256" key="4">
    <source>
        <dbReference type="ARBA" id="ARBA00014409"/>
    </source>
</evidence>
<keyword evidence="8 13" id="KW-0560">Oxidoreductase</keyword>
<dbReference type="Pfam" id="PF08471">
    <property type="entry name" value="Ribonuc_red_2_N"/>
    <property type="match status" value="1"/>
</dbReference>
<evidence type="ECO:0000313" key="18">
    <source>
        <dbReference type="Proteomes" id="UP000178315"/>
    </source>
</evidence>
<dbReference type="GO" id="GO:0031419">
    <property type="term" value="F:cobalamin binding"/>
    <property type="evidence" value="ECO:0007669"/>
    <property type="project" value="UniProtKB-KW"/>
</dbReference>
<evidence type="ECO:0000256" key="11">
    <source>
        <dbReference type="ARBA" id="ARBA00025437"/>
    </source>
</evidence>
<evidence type="ECO:0000256" key="5">
    <source>
        <dbReference type="ARBA" id="ARBA00022628"/>
    </source>
</evidence>
<evidence type="ECO:0000256" key="9">
    <source>
        <dbReference type="ARBA" id="ARBA00023157"/>
    </source>
</evidence>
<evidence type="ECO:0000256" key="7">
    <source>
        <dbReference type="ARBA" id="ARBA00022741"/>
    </source>
</evidence>
<dbReference type="InterPro" id="IPR000788">
    <property type="entry name" value="RNR_lg_C"/>
</dbReference>
<accession>A0A1G2A9M7</accession>
<dbReference type="Gene3D" id="3.20.70.20">
    <property type="match status" value="2"/>
</dbReference>
<dbReference type="InterPro" id="IPR013344">
    <property type="entry name" value="RNR_NrdJ/NrdZ"/>
</dbReference>
<evidence type="ECO:0000256" key="13">
    <source>
        <dbReference type="RuleBase" id="RU364064"/>
    </source>
</evidence>
<evidence type="ECO:0000256" key="10">
    <source>
        <dbReference type="ARBA" id="ARBA00023285"/>
    </source>
</evidence>
<evidence type="ECO:0000256" key="1">
    <source>
        <dbReference type="ARBA" id="ARBA00001922"/>
    </source>
</evidence>
<protein>
    <recommendedName>
        <fullName evidence="4 13">Vitamin B12-dependent ribonucleotide reductase</fullName>
        <ecNumber evidence="3 13">1.17.4.1</ecNumber>
    </recommendedName>
</protein>
<dbReference type="GO" id="GO:0071897">
    <property type="term" value="P:DNA biosynthetic process"/>
    <property type="evidence" value="ECO:0007669"/>
    <property type="project" value="UniProtKB-KW"/>
</dbReference>
<keyword evidence="7 13" id="KW-0547">Nucleotide-binding</keyword>
<dbReference type="SUPFAM" id="SSF51998">
    <property type="entry name" value="PFL-like glycyl radical enzymes"/>
    <property type="match status" value="1"/>
</dbReference>
<comment type="cofactor">
    <cofactor evidence="1 13">
        <name>adenosylcob(III)alamin</name>
        <dbReference type="ChEBI" id="CHEBI:18408"/>
    </cofactor>
</comment>
<sequence>MEPKKRDGGLAITRFYTKEGEHPFDTVEWEERNCKITNTDGSVVLEMKNAEVPKHFSPVASDIMISKYFRKAGVPELDDNGMQVFNKDGSPKTGPEKSAKQVIRRMTACWRYWGERYGYFKTTKDAEIFEDELTYMLVSQIGAPNTPQWFNTGLALAYGITGEPQGHYYVDPDSEELTRSADAYTHPQPHACFIQSIKDDLVNKGGIMDLWVREARIFKYGSGTGTNFSNIRGRGEPLSGGGTSSGLMTFLKIGDTAAGAIKSGGTTRRAAKMVCLDIDHPEVEQFITWKANEEKKVRALVLAGYSSDYEGEAYQTVAGQNSNNSVRIPHEFMRAVLDDKEWNLTQRTDGAVFRTVQAKHLWKKIAESAWASADPGIQYNGTINDWHTCPAAGPIRASNPCSEYMFLDDTACNLASLNLMRFFDQKTSVFDIPAYRHAIRLWTIVLEISVLMAQFPSKAIAQKSYDFRTLGLGYANLGTMLMVSGIPYDSEKARSITASLTAILTGESYATSAELASHIGAFPEYENNKEFMLRVIRNHKRAAYGVPVDKEAEAQFGAYEGLEIKPIPLNPEFCPADLLSAARSSWDKALRLGEEYGFRNAQTTVIAPTGTIGLLMDCDTTGVEPDFALVKFKKLAGGGYWKMPNQSIKPALLTLGYSENQISDIITYVVGCNSLDNQSTINRETLFKKGLTKETLEKIEHELQRVFQLHYAFTKYTLRDNVLALNDSNSNFLDALGFTEEEQRNANNIICGHHTIEGAPHLKSEHLKIFDCANICGNGVRFIDPMGHVKMLAVTQPFISGSISKTINMPGSASVEDIEKVYLESWRLGLKAVALYRDGSKLSQPLSTKQKEEKTPTLLIEKPPTQLSFIERGTKRELPQRRKGITIESNVAGHKIFLSTGQYEDETLGEIFISMHKEGSAFRNLFNCFAIAVSIGLQYGVPLKKFVDKFTFTRFEPNGVTDHPNIKTATSIIDFIFRVLGMEYLNRTDFVHVPPKHTAADELSGGDQLSAFNSTLMGDAPACSECGHITIRSGSCYRCLNCGASLGCS</sequence>
<dbReference type="InterPro" id="IPR024434">
    <property type="entry name" value="TSCPD_dom"/>
</dbReference>
<organism evidence="17 18">
    <name type="scientific">Candidatus Jacksonbacteria bacterium RIFCSPLOWO2_02_FULL_44_20</name>
    <dbReference type="NCBI Taxonomy" id="1798460"/>
    <lineage>
        <taxon>Bacteria</taxon>
        <taxon>Candidatus Jacksoniibacteriota</taxon>
    </lineage>
</organism>
<gene>
    <name evidence="17" type="ORF">A3H61_05180</name>
</gene>
<dbReference type="AlphaFoldDB" id="A0A1G2A9M7"/>
<evidence type="ECO:0000259" key="15">
    <source>
        <dbReference type="Pfam" id="PF08471"/>
    </source>
</evidence>
<dbReference type="PRINTS" id="PR01183">
    <property type="entry name" value="RIBORDTASEM1"/>
</dbReference>
<dbReference type="GO" id="GO:0050897">
    <property type="term" value="F:cobalt ion binding"/>
    <property type="evidence" value="ECO:0007669"/>
    <property type="project" value="InterPro"/>
</dbReference>
<keyword evidence="5 13" id="KW-0846">Cobalamin</keyword>
<dbReference type="EC" id="1.17.4.1" evidence="3 13"/>
<evidence type="ECO:0000313" key="17">
    <source>
        <dbReference type="EMBL" id="OGY72750.1"/>
    </source>
</evidence>
<dbReference type="InterPro" id="IPR050862">
    <property type="entry name" value="RdRp_reductase_class-2"/>
</dbReference>
<dbReference type="EMBL" id="MHJU01000024">
    <property type="protein sequence ID" value="OGY72750.1"/>
    <property type="molecule type" value="Genomic_DNA"/>
</dbReference>
<dbReference type="NCBIfam" id="TIGR02504">
    <property type="entry name" value="NrdJ_Z"/>
    <property type="match status" value="1"/>
</dbReference>
<feature type="domain" description="TSCPD" evidence="16">
    <location>
        <begin position="880"/>
        <end position="981"/>
    </location>
</feature>
<keyword evidence="9" id="KW-1015">Disulfide bond</keyword>
<evidence type="ECO:0000256" key="6">
    <source>
        <dbReference type="ARBA" id="ARBA00022634"/>
    </source>
</evidence>
<comment type="caution">
    <text evidence="17">The sequence shown here is derived from an EMBL/GenBank/DDBJ whole genome shotgun (WGS) entry which is preliminary data.</text>
</comment>
<dbReference type="PANTHER" id="PTHR43371:SF1">
    <property type="entry name" value="RIBONUCLEOSIDE-DIPHOSPHATE REDUCTASE"/>
    <property type="match status" value="1"/>
</dbReference>
<feature type="domain" description="Ribonucleotide reductase class II vitamin B12-dependent N-terminal" evidence="15">
    <location>
        <begin position="31"/>
        <end position="140"/>
    </location>
</feature>
<evidence type="ECO:0000256" key="2">
    <source>
        <dbReference type="ARBA" id="ARBA00007405"/>
    </source>
</evidence>
<dbReference type="Proteomes" id="UP000178315">
    <property type="component" value="Unassembled WGS sequence"/>
</dbReference>
<dbReference type="Pfam" id="PF12637">
    <property type="entry name" value="TSCPD"/>
    <property type="match status" value="1"/>
</dbReference>
<keyword evidence="10 13" id="KW-0170">Cobalt</keyword>
<dbReference type="GO" id="GO:0004748">
    <property type="term" value="F:ribonucleoside-diphosphate reductase activity, thioredoxin disulfide as acceptor"/>
    <property type="evidence" value="ECO:0007669"/>
    <property type="project" value="UniProtKB-EC"/>
</dbReference>
<evidence type="ECO:0000256" key="12">
    <source>
        <dbReference type="ARBA" id="ARBA00047754"/>
    </source>
</evidence>
<dbReference type="GO" id="GO:0000166">
    <property type="term" value="F:nucleotide binding"/>
    <property type="evidence" value="ECO:0007669"/>
    <property type="project" value="UniProtKB-KW"/>
</dbReference>
<dbReference type="Pfam" id="PF02867">
    <property type="entry name" value="Ribonuc_red_lgC"/>
    <property type="match status" value="2"/>
</dbReference>
<evidence type="ECO:0000256" key="8">
    <source>
        <dbReference type="ARBA" id="ARBA00023002"/>
    </source>
</evidence>
<name>A0A1G2A9M7_9BACT</name>
<comment type="function">
    <text evidence="11 13">Catalyzes the reduction of ribonucleotides to deoxyribonucleotides. May function to provide a pool of deoxyribonucleotide precursors for DNA repair during oxygen limitation and/or for immediate growth after restoration of oxygen.</text>
</comment>
<comment type="catalytic activity">
    <reaction evidence="12 13">
        <text>a 2'-deoxyribonucleoside 5'-diphosphate + [thioredoxin]-disulfide + H2O = a ribonucleoside 5'-diphosphate + [thioredoxin]-dithiol</text>
        <dbReference type="Rhea" id="RHEA:23252"/>
        <dbReference type="Rhea" id="RHEA-COMP:10698"/>
        <dbReference type="Rhea" id="RHEA-COMP:10700"/>
        <dbReference type="ChEBI" id="CHEBI:15377"/>
        <dbReference type="ChEBI" id="CHEBI:29950"/>
        <dbReference type="ChEBI" id="CHEBI:50058"/>
        <dbReference type="ChEBI" id="CHEBI:57930"/>
        <dbReference type="ChEBI" id="CHEBI:73316"/>
        <dbReference type="EC" id="1.17.4.1"/>
    </reaction>
</comment>
<reference evidence="17 18" key="1">
    <citation type="journal article" date="2016" name="Nat. Commun.">
        <title>Thousands of microbial genomes shed light on interconnected biogeochemical processes in an aquifer system.</title>
        <authorList>
            <person name="Anantharaman K."/>
            <person name="Brown C.T."/>
            <person name="Hug L.A."/>
            <person name="Sharon I."/>
            <person name="Castelle C.J."/>
            <person name="Probst A.J."/>
            <person name="Thomas B.C."/>
            <person name="Singh A."/>
            <person name="Wilkins M.J."/>
            <person name="Karaoz U."/>
            <person name="Brodie E.L."/>
            <person name="Williams K.H."/>
            <person name="Hubbard S.S."/>
            <person name="Banfield J.F."/>
        </authorList>
    </citation>
    <scope>NUCLEOTIDE SEQUENCE [LARGE SCALE GENOMIC DNA]</scope>
</reference>
<dbReference type="InterPro" id="IPR013678">
    <property type="entry name" value="RNR_2_N"/>
</dbReference>
<evidence type="ECO:0000259" key="16">
    <source>
        <dbReference type="Pfam" id="PF12637"/>
    </source>
</evidence>
<dbReference type="PANTHER" id="PTHR43371">
    <property type="entry name" value="VITAMIN B12-DEPENDENT RIBONUCLEOTIDE REDUCTASE"/>
    <property type="match status" value="1"/>
</dbReference>
<evidence type="ECO:0000256" key="3">
    <source>
        <dbReference type="ARBA" id="ARBA00012274"/>
    </source>
</evidence>
<keyword evidence="6 13" id="KW-0237">DNA synthesis</keyword>
<proteinExistence type="inferred from homology"/>
<comment type="similarity">
    <text evidence="2 13">Belongs to the ribonucleoside diphosphate reductase class-2 family.</text>
</comment>
<feature type="domain" description="Ribonucleotide reductase large subunit C-terminal" evidence="14">
    <location>
        <begin position="714"/>
        <end position="836"/>
    </location>
</feature>
<evidence type="ECO:0000259" key="14">
    <source>
        <dbReference type="Pfam" id="PF02867"/>
    </source>
</evidence>
<feature type="domain" description="Ribonucleotide reductase large subunit C-terminal" evidence="14">
    <location>
        <begin position="191"/>
        <end position="677"/>
    </location>
</feature>
<dbReference type="CDD" id="cd02888">
    <property type="entry name" value="RNR_II_dimer"/>
    <property type="match status" value="1"/>
</dbReference>